<dbReference type="SMART" id="SM00027">
    <property type="entry name" value="EH"/>
    <property type="match status" value="1"/>
</dbReference>
<keyword evidence="6" id="KW-1185">Reference proteome</keyword>
<feature type="domain" description="EH" evidence="3">
    <location>
        <begin position="10"/>
        <end position="93"/>
    </location>
</feature>
<evidence type="ECO:0000313" key="5">
    <source>
        <dbReference type="EMBL" id="CAH0753135.1"/>
    </source>
</evidence>
<gene>
    <name evidence="5" type="ORF">BEMITA_LOCUS517</name>
</gene>
<evidence type="ECO:0000256" key="1">
    <source>
        <dbReference type="SAM" id="Coils"/>
    </source>
</evidence>
<dbReference type="InterPro" id="IPR002048">
    <property type="entry name" value="EF_hand_dom"/>
</dbReference>
<dbReference type="GO" id="GO:0005886">
    <property type="term" value="C:plasma membrane"/>
    <property type="evidence" value="ECO:0007669"/>
    <property type="project" value="TreeGrafter"/>
</dbReference>
<dbReference type="PROSITE" id="PS50031">
    <property type="entry name" value="EH"/>
    <property type="match status" value="2"/>
</dbReference>
<protein>
    <recommendedName>
        <fullName evidence="7">RalBP1-associated Eps domain-containing protein 1</fullName>
    </recommendedName>
</protein>
<dbReference type="Gene3D" id="1.10.238.10">
    <property type="entry name" value="EF-hand"/>
    <property type="match status" value="2"/>
</dbReference>
<dbReference type="InterPro" id="IPR011992">
    <property type="entry name" value="EF-hand-dom_pair"/>
</dbReference>
<evidence type="ECO:0000256" key="2">
    <source>
        <dbReference type="SAM" id="MobiDB-lite"/>
    </source>
</evidence>
<feature type="compositionally biased region" description="Polar residues" evidence="2">
    <location>
        <begin position="146"/>
        <end position="173"/>
    </location>
</feature>
<sequence length="564" mass="62131">MADDLQLPNSYIRYSSEFYMYCDSDGDTIQYEKGLEMFKRANLPMNTIQQILELCKITEGNSISCQQFLSALKLIACVQAGYTLHPDLLTSSLEVPLPRFSNAADDPWPARDDSPDLIQLSDATNTYSTQLQDCSESTDNETSITLRANGVSSASKKTSPDVSSESLTPTNSGGERGSAWCEEQRRLLGTEEESDRHSSDDEGNIWVMTSEQKEYYAKQFRSLPNPAGLVSGHDARIFFEKSRLPVQELSKIWQLADIGKDGALSLSEFSTAMHLIVARRNNIPLPDKLPPSLIPSPPSPTAVKQWTTFVDSPTHSVSSPGPKPVNFDFHKSAVEQDPKILHPVPVRVTPEVGAKEETWPSSGDNSAIRPIQRPQPKKNAAPRRGALPPPPQTEDPSFGPLSLPATVNSSIPKKDPPPPPPPRPRTHTRSSSLDLNRLAKYGNNGPPIVPPRVSPSVVSPKKLAGQKSEGEEFADFTQLSKEISEYQQPGGGAFKVYKKPVVENNDKPASSVIVKPLSPNCSLDDHIEHNAMLKSLCQSLQNELTSLRKERTILQLRFEQLHCP</sequence>
<feature type="coiled-coil region" evidence="1">
    <location>
        <begin position="530"/>
        <end position="557"/>
    </location>
</feature>
<feature type="domain" description="EF-hand" evidence="4">
    <location>
        <begin position="244"/>
        <end position="279"/>
    </location>
</feature>
<dbReference type="KEGG" id="btab:109038399"/>
<dbReference type="SUPFAM" id="SSF47473">
    <property type="entry name" value="EF-hand"/>
    <property type="match status" value="2"/>
</dbReference>
<name>A0A9P0FZH7_BEMTA</name>
<dbReference type="Pfam" id="PF12763">
    <property type="entry name" value="EH"/>
    <property type="match status" value="1"/>
</dbReference>
<dbReference type="CDD" id="cd00052">
    <property type="entry name" value="EH"/>
    <property type="match status" value="1"/>
</dbReference>
<reference evidence="5" key="1">
    <citation type="submission" date="2021-12" db="EMBL/GenBank/DDBJ databases">
        <authorList>
            <person name="King R."/>
        </authorList>
    </citation>
    <scope>NUCLEOTIDE SEQUENCE</scope>
</reference>
<proteinExistence type="predicted"/>
<dbReference type="PANTHER" id="PTHR11216:SF174">
    <property type="entry name" value="GH06923P"/>
    <property type="match status" value="1"/>
</dbReference>
<keyword evidence="1" id="KW-0175">Coiled coil</keyword>
<dbReference type="AlphaFoldDB" id="A0A9P0FZH7"/>
<dbReference type="PANTHER" id="PTHR11216">
    <property type="entry name" value="EH DOMAIN"/>
    <property type="match status" value="1"/>
</dbReference>
<dbReference type="GO" id="GO:0005737">
    <property type="term" value="C:cytoplasm"/>
    <property type="evidence" value="ECO:0007669"/>
    <property type="project" value="TreeGrafter"/>
</dbReference>
<dbReference type="GO" id="GO:0006897">
    <property type="term" value="P:endocytosis"/>
    <property type="evidence" value="ECO:0007669"/>
    <property type="project" value="TreeGrafter"/>
</dbReference>
<feature type="region of interest" description="Disordered" evidence="2">
    <location>
        <begin position="146"/>
        <end position="180"/>
    </location>
</feature>
<evidence type="ECO:0000259" key="4">
    <source>
        <dbReference type="PROSITE" id="PS50222"/>
    </source>
</evidence>
<evidence type="ECO:0000313" key="6">
    <source>
        <dbReference type="Proteomes" id="UP001152759"/>
    </source>
</evidence>
<accession>A0A9P0FZH7</accession>
<evidence type="ECO:0008006" key="7">
    <source>
        <dbReference type="Google" id="ProtNLM"/>
    </source>
</evidence>
<dbReference type="OrthoDB" id="10045710at2759"/>
<dbReference type="EMBL" id="OU963862">
    <property type="protein sequence ID" value="CAH0753135.1"/>
    <property type="molecule type" value="Genomic_DNA"/>
</dbReference>
<evidence type="ECO:0000259" key="3">
    <source>
        <dbReference type="PROSITE" id="PS50031"/>
    </source>
</evidence>
<dbReference type="GO" id="GO:0016197">
    <property type="term" value="P:endosomal transport"/>
    <property type="evidence" value="ECO:0007669"/>
    <property type="project" value="TreeGrafter"/>
</dbReference>
<dbReference type="Proteomes" id="UP001152759">
    <property type="component" value="Chromosome 1"/>
</dbReference>
<dbReference type="PROSITE" id="PS50222">
    <property type="entry name" value="EF_HAND_2"/>
    <property type="match status" value="1"/>
</dbReference>
<dbReference type="GO" id="GO:0005509">
    <property type="term" value="F:calcium ion binding"/>
    <property type="evidence" value="ECO:0007669"/>
    <property type="project" value="InterPro"/>
</dbReference>
<organism evidence="5 6">
    <name type="scientific">Bemisia tabaci</name>
    <name type="common">Sweetpotato whitefly</name>
    <name type="synonym">Aleurodes tabaci</name>
    <dbReference type="NCBI Taxonomy" id="7038"/>
    <lineage>
        <taxon>Eukaryota</taxon>
        <taxon>Metazoa</taxon>
        <taxon>Ecdysozoa</taxon>
        <taxon>Arthropoda</taxon>
        <taxon>Hexapoda</taxon>
        <taxon>Insecta</taxon>
        <taxon>Pterygota</taxon>
        <taxon>Neoptera</taxon>
        <taxon>Paraneoptera</taxon>
        <taxon>Hemiptera</taxon>
        <taxon>Sternorrhyncha</taxon>
        <taxon>Aleyrodoidea</taxon>
        <taxon>Aleyrodidae</taxon>
        <taxon>Aleyrodinae</taxon>
        <taxon>Bemisia</taxon>
    </lineage>
</organism>
<feature type="domain" description="EH" evidence="3">
    <location>
        <begin position="212"/>
        <end position="300"/>
    </location>
</feature>
<dbReference type="InterPro" id="IPR000261">
    <property type="entry name" value="EH_dom"/>
</dbReference>
<feature type="region of interest" description="Disordered" evidence="2">
    <location>
        <begin position="340"/>
        <end position="469"/>
    </location>
</feature>